<dbReference type="InterPro" id="IPR006076">
    <property type="entry name" value="FAD-dep_OxRdtase"/>
</dbReference>
<evidence type="ECO:0000256" key="2">
    <source>
        <dbReference type="ARBA" id="ARBA00007330"/>
    </source>
</evidence>
<dbReference type="SUPFAM" id="SSF51905">
    <property type="entry name" value="FAD/NAD(P)-binding domain"/>
    <property type="match status" value="1"/>
</dbReference>
<dbReference type="Proteomes" id="UP000030763">
    <property type="component" value="Unassembled WGS sequence"/>
</dbReference>
<dbReference type="RefSeq" id="XP_013333749.1">
    <property type="nucleotide sequence ID" value="XM_013478295.1"/>
</dbReference>
<evidence type="ECO:0000313" key="11">
    <source>
        <dbReference type="Proteomes" id="UP000030763"/>
    </source>
</evidence>
<evidence type="ECO:0000256" key="5">
    <source>
        <dbReference type="ARBA" id="ARBA00022827"/>
    </source>
</evidence>
<accession>U6M3V2</accession>
<keyword evidence="6" id="KW-0560">Oxidoreductase</keyword>
<evidence type="ECO:0000259" key="9">
    <source>
        <dbReference type="Pfam" id="PF01266"/>
    </source>
</evidence>
<name>U6M3V2_EIMMA</name>
<dbReference type="GO" id="GO:0006072">
    <property type="term" value="P:glycerol-3-phosphate metabolic process"/>
    <property type="evidence" value="ECO:0007669"/>
    <property type="project" value="InterPro"/>
</dbReference>
<dbReference type="PANTHER" id="PTHR11985:SF15">
    <property type="entry name" value="GLYCEROL-3-PHOSPHATE DEHYDROGENASE, MITOCHONDRIAL"/>
    <property type="match status" value="1"/>
</dbReference>
<keyword evidence="8" id="KW-0732">Signal</keyword>
<feature type="chain" id="PRO_5004674473" description="glycerol-3-phosphate dehydrogenase" evidence="8">
    <location>
        <begin position="20"/>
        <end position="334"/>
    </location>
</feature>
<dbReference type="PRINTS" id="PR01001">
    <property type="entry name" value="FADG3PDH"/>
</dbReference>
<dbReference type="EC" id="1.1.5.3" evidence="3"/>
<organism evidence="10 11">
    <name type="scientific">Eimeria maxima</name>
    <name type="common">Coccidian parasite</name>
    <dbReference type="NCBI Taxonomy" id="5804"/>
    <lineage>
        <taxon>Eukaryota</taxon>
        <taxon>Sar</taxon>
        <taxon>Alveolata</taxon>
        <taxon>Apicomplexa</taxon>
        <taxon>Conoidasida</taxon>
        <taxon>Coccidia</taxon>
        <taxon>Eucoccidiorida</taxon>
        <taxon>Eimeriorina</taxon>
        <taxon>Eimeriidae</taxon>
        <taxon>Eimeria</taxon>
    </lineage>
</organism>
<dbReference type="EMBL" id="HG719219">
    <property type="protein sequence ID" value="CDJ57099.1"/>
    <property type="molecule type" value="Genomic_DNA"/>
</dbReference>
<dbReference type="InterPro" id="IPR000447">
    <property type="entry name" value="G3P_DH_FAD-dep"/>
</dbReference>
<dbReference type="Gene3D" id="3.50.50.60">
    <property type="entry name" value="FAD/NAD(P)-binding domain"/>
    <property type="match status" value="1"/>
</dbReference>
<reference evidence="10" key="2">
    <citation type="submission" date="2013-10" db="EMBL/GenBank/DDBJ databases">
        <authorList>
            <person name="Aslett M."/>
        </authorList>
    </citation>
    <scope>NUCLEOTIDE SEQUENCE [LARGE SCALE GENOMIC DNA]</scope>
    <source>
        <strain evidence="10">Weybridge</strain>
    </source>
</reference>
<comment type="similarity">
    <text evidence="2">Belongs to the FAD-dependent glycerol-3-phosphate dehydrogenase family.</text>
</comment>
<evidence type="ECO:0000256" key="8">
    <source>
        <dbReference type="SAM" id="SignalP"/>
    </source>
</evidence>
<dbReference type="GO" id="GO:0004368">
    <property type="term" value="F:glycerol-3-phosphate dehydrogenase (quinone) activity"/>
    <property type="evidence" value="ECO:0007669"/>
    <property type="project" value="UniProtKB-EC"/>
</dbReference>
<dbReference type="Pfam" id="PF01266">
    <property type="entry name" value="DAO"/>
    <property type="match status" value="1"/>
</dbReference>
<dbReference type="VEuPathDB" id="ToxoDB:EMWEY_00030540"/>
<feature type="domain" description="FAD dependent oxidoreductase" evidence="9">
    <location>
        <begin position="133"/>
        <end position="300"/>
    </location>
</feature>
<evidence type="ECO:0000256" key="3">
    <source>
        <dbReference type="ARBA" id="ARBA00013029"/>
    </source>
</evidence>
<dbReference type="PANTHER" id="PTHR11985">
    <property type="entry name" value="GLYCEROL-3-PHOSPHATE DEHYDROGENASE"/>
    <property type="match status" value="1"/>
</dbReference>
<dbReference type="InterPro" id="IPR036188">
    <property type="entry name" value="FAD/NAD-bd_sf"/>
</dbReference>
<evidence type="ECO:0000256" key="7">
    <source>
        <dbReference type="SAM" id="MobiDB-lite"/>
    </source>
</evidence>
<feature type="region of interest" description="Disordered" evidence="7">
    <location>
        <begin position="44"/>
        <end position="79"/>
    </location>
</feature>
<dbReference type="AlphaFoldDB" id="U6M3V2"/>
<dbReference type="GeneID" id="25337040"/>
<proteinExistence type="inferred from homology"/>
<reference evidence="10" key="1">
    <citation type="submission" date="2013-10" db="EMBL/GenBank/DDBJ databases">
        <title>Genomic analysis of the causative agents of coccidiosis in chickens.</title>
        <authorList>
            <person name="Reid A.J."/>
            <person name="Blake D."/>
            <person name="Billington K."/>
            <person name="Browne H."/>
            <person name="Dunn M."/>
            <person name="Hung S."/>
            <person name="Kawahara F."/>
            <person name="Miranda-Saavedra D."/>
            <person name="Mourier T."/>
            <person name="Nagra H."/>
            <person name="Otto T.D."/>
            <person name="Rawlings N."/>
            <person name="Sanchez A."/>
            <person name="Sanders M."/>
            <person name="Subramaniam C."/>
            <person name="Tay Y."/>
            <person name="Dear P."/>
            <person name="Doerig C."/>
            <person name="Gruber A."/>
            <person name="Parkinson J."/>
            <person name="Shirley M."/>
            <person name="Wan K.L."/>
            <person name="Berriman M."/>
            <person name="Tomley F."/>
            <person name="Pain A."/>
        </authorList>
    </citation>
    <scope>NUCLEOTIDE SEQUENCE [LARGE SCALE GENOMIC DNA]</scope>
    <source>
        <strain evidence="10">Weybridge</strain>
    </source>
</reference>
<comment type="cofactor">
    <cofactor evidence="1">
        <name>FAD</name>
        <dbReference type="ChEBI" id="CHEBI:57692"/>
    </cofactor>
</comment>
<evidence type="ECO:0000256" key="6">
    <source>
        <dbReference type="ARBA" id="ARBA00023002"/>
    </source>
</evidence>
<evidence type="ECO:0000313" key="10">
    <source>
        <dbReference type="EMBL" id="CDJ57099.1"/>
    </source>
</evidence>
<feature type="signal peptide" evidence="8">
    <location>
        <begin position="1"/>
        <end position="19"/>
    </location>
</feature>
<evidence type="ECO:0000256" key="1">
    <source>
        <dbReference type="ARBA" id="ARBA00001974"/>
    </source>
</evidence>
<keyword evidence="4" id="KW-0285">Flavoprotein</keyword>
<gene>
    <name evidence="10" type="ORF">EMWEY_00030540</name>
</gene>
<sequence length="334" mass="35461">MPFVSKGLTTLSAAVVCSAAATSALLCRRHSKAKVPQDTKYYLTTYEHPEGPPPAGDPAKGPPSSTEGHDWAPKGLFQGAPSNAFKGGPKAFFEGAPGIFGGGLPPGVHKRGPPYLPPSREEMITKMKQEQFDVLVIGGGSAGVGVLFDASTRGLKCCLIEANDFAAGTSSKSTKLIHGGIRYLQKAFEDFDWGQLSLVCEALEERAHLLRAAPHIAQPLAILMPLYSLWKIPYCWFGVKAYGLLAQLVCCGQTEVPPTSYLSARTSSFAFPLLPAAGLKGSLLYFDGQMNDSRLCLSLALSPTVPGFVDGMQPAAAANHLAARQLIKDENGQI</sequence>
<feature type="non-terminal residue" evidence="10">
    <location>
        <position position="334"/>
    </location>
</feature>
<keyword evidence="11" id="KW-1185">Reference proteome</keyword>
<dbReference type="GO" id="GO:0005739">
    <property type="term" value="C:mitochondrion"/>
    <property type="evidence" value="ECO:0007669"/>
    <property type="project" value="TreeGrafter"/>
</dbReference>
<dbReference type="OrthoDB" id="354166at2759"/>
<evidence type="ECO:0000256" key="4">
    <source>
        <dbReference type="ARBA" id="ARBA00022630"/>
    </source>
</evidence>
<protein>
    <recommendedName>
        <fullName evidence="3">glycerol-3-phosphate dehydrogenase</fullName>
        <ecNumber evidence="3">1.1.5.3</ecNumber>
    </recommendedName>
</protein>
<keyword evidence="5" id="KW-0274">FAD</keyword>